<name>A0A7K1GKQ7_9FLAO</name>
<evidence type="ECO:0000313" key="4">
    <source>
        <dbReference type="Proteomes" id="UP000488936"/>
    </source>
</evidence>
<evidence type="ECO:0000313" key="3">
    <source>
        <dbReference type="EMBL" id="MTH29472.1"/>
    </source>
</evidence>
<keyword evidence="1" id="KW-0732">Signal</keyword>
<dbReference type="EMBL" id="WMJY01000010">
    <property type="protein sequence ID" value="MTH29472.1"/>
    <property type="molecule type" value="Genomic_DNA"/>
</dbReference>
<accession>A0A7K1GKQ7</accession>
<feature type="chain" id="PRO_5029824836" description="Putative auto-transporter adhesin head GIN domain-containing protein" evidence="1">
    <location>
        <begin position="20"/>
        <end position="251"/>
    </location>
</feature>
<dbReference type="InterPro" id="IPR021255">
    <property type="entry name" value="DUF2807"/>
</dbReference>
<evidence type="ECO:0000256" key="1">
    <source>
        <dbReference type="SAM" id="SignalP"/>
    </source>
</evidence>
<dbReference type="OrthoDB" id="1435600at2"/>
<dbReference type="Gene3D" id="2.160.20.120">
    <property type="match status" value="1"/>
</dbReference>
<evidence type="ECO:0000259" key="2">
    <source>
        <dbReference type="Pfam" id="PF10988"/>
    </source>
</evidence>
<keyword evidence="4" id="KW-1185">Reference proteome</keyword>
<dbReference type="Pfam" id="PF10988">
    <property type="entry name" value="DUF2807"/>
    <property type="match status" value="1"/>
</dbReference>
<sequence length="251" mass="27018">MMRFIISFFLTLVALVASAQETKFVSIQGDIKTLSVSYPMNVYIDADTSSDQVKIEANSEVMEYIVVKQVGQKLTVALDHKDKKRGGLTLKTVNIYISQQGIEKFVGEAAAKIVVEGRGKVGTLKIGLDSGASLVGDFQATSVQLNLDSSSRYEGDISATKLKGNIDSAAIAKVTGDVKILEVDVDSMGQFEGSALIAKEVYVKADSMGKAKVYPTEQLNASADSMGSIEYYNTPKILNTTMDSMGTVKKK</sequence>
<dbReference type="Proteomes" id="UP000488936">
    <property type="component" value="Unassembled WGS sequence"/>
</dbReference>
<gene>
    <name evidence="3" type="ORF">GJV77_05985</name>
</gene>
<protein>
    <recommendedName>
        <fullName evidence="2">Putative auto-transporter adhesin head GIN domain-containing protein</fullName>
    </recommendedName>
</protein>
<dbReference type="RefSeq" id="WP_155035471.1">
    <property type="nucleotide sequence ID" value="NZ_JBHTIG010000038.1"/>
</dbReference>
<reference evidence="3 4" key="1">
    <citation type="journal article" date="2006" name="Int. J. Syst. Evol. Microbiol.">
        <title>Myroides pelagicus sp. nov., isolated from seawater in Thailand.</title>
        <authorList>
            <person name="Yoon J."/>
            <person name="Maneerat S."/>
            <person name="Kawai F."/>
            <person name="Yokota A."/>
        </authorList>
    </citation>
    <scope>NUCLEOTIDE SEQUENCE [LARGE SCALE GENOMIC DNA]</scope>
    <source>
        <strain evidence="3 4">SM1T</strain>
    </source>
</reference>
<organism evidence="3 4">
    <name type="scientific">Myroides pelagicus</name>
    <dbReference type="NCBI Taxonomy" id="270914"/>
    <lineage>
        <taxon>Bacteria</taxon>
        <taxon>Pseudomonadati</taxon>
        <taxon>Bacteroidota</taxon>
        <taxon>Flavobacteriia</taxon>
        <taxon>Flavobacteriales</taxon>
        <taxon>Flavobacteriaceae</taxon>
        <taxon>Myroides</taxon>
    </lineage>
</organism>
<comment type="caution">
    <text evidence="3">The sequence shown here is derived from an EMBL/GenBank/DDBJ whole genome shotgun (WGS) entry which is preliminary data.</text>
</comment>
<feature type="signal peptide" evidence="1">
    <location>
        <begin position="1"/>
        <end position="19"/>
    </location>
</feature>
<feature type="domain" description="Putative auto-transporter adhesin head GIN" evidence="2">
    <location>
        <begin position="33"/>
        <end position="235"/>
    </location>
</feature>
<dbReference type="AlphaFoldDB" id="A0A7K1GKQ7"/>
<proteinExistence type="predicted"/>